<protein>
    <recommendedName>
        <fullName evidence="1">Erythromycin biosynthesis protein CIII-like C-terminal domain-containing protein</fullName>
    </recommendedName>
</protein>
<dbReference type="InterPro" id="IPR010610">
    <property type="entry name" value="EryCIII-like_C"/>
</dbReference>
<dbReference type="InterPro" id="IPR050426">
    <property type="entry name" value="Glycosyltransferase_28"/>
</dbReference>
<dbReference type="PANTHER" id="PTHR48050">
    <property type="entry name" value="STEROL 3-BETA-GLUCOSYLTRANSFERASE"/>
    <property type="match status" value="1"/>
</dbReference>
<dbReference type="AlphaFoldDB" id="A0A6L8KDR5"/>
<dbReference type="CDD" id="cd03784">
    <property type="entry name" value="GT1_Gtf-like"/>
    <property type="match status" value="1"/>
</dbReference>
<dbReference type="Pfam" id="PF06722">
    <property type="entry name" value="EryCIII-like_C"/>
    <property type="match status" value="1"/>
</dbReference>
<dbReference type="PANTHER" id="PTHR48050:SF13">
    <property type="entry name" value="STEROL 3-BETA-GLUCOSYLTRANSFERASE UGT80A2"/>
    <property type="match status" value="1"/>
</dbReference>
<sequence>MKIGLQTWGSHGDIRPFLALAEGLQLAGHEVTLLITCVDSDAYAGVTSAAGVRIRVLASPVITPEEGAEIGWSILSSRDPLKQMSLILRRCFGPAEDVMFSAARELAAESDLLVGHYFMHPLQIAAEHAGKPYVSVLLSHAAIPSAYSHPLGLPRIFNKFLWWLTRILLHRVLSPYVNRLRAQVGLAATKDVVSDVWLSPYLTLAAVSPQICERQPDWPSSLQVCGFLDMPNITLEGRLTEELEVFLAAGEPPVYMSFGSWTPSDISNQSEHLRLLTEAAKLAGCRAIIQTHDAAACGFRSDTQILYVSASPHHLVFPRCAAVVHHGGAGTTQSTTLAGKPSVVVAHISEQEHWGKELQRLGVAGKLAKRSSVSAKQLAARIKALRPEMQVRATAVARAMATENGVARAVALINESMR</sequence>
<dbReference type="SUPFAM" id="SSF53756">
    <property type="entry name" value="UDP-Glycosyltransferase/glycogen phosphorylase"/>
    <property type="match status" value="1"/>
</dbReference>
<name>A0A6L8KDR5_9BURK</name>
<accession>A0A6L8KDR5</accession>
<evidence type="ECO:0000313" key="3">
    <source>
        <dbReference type="Proteomes" id="UP000479335"/>
    </source>
</evidence>
<dbReference type="EMBL" id="WWCN01000008">
    <property type="protein sequence ID" value="MYM23924.1"/>
    <property type="molecule type" value="Genomic_DNA"/>
</dbReference>
<dbReference type="GO" id="GO:0016758">
    <property type="term" value="F:hexosyltransferase activity"/>
    <property type="evidence" value="ECO:0007669"/>
    <property type="project" value="UniProtKB-ARBA"/>
</dbReference>
<feature type="domain" description="Erythromycin biosynthesis protein CIII-like C-terminal" evidence="1">
    <location>
        <begin position="308"/>
        <end position="397"/>
    </location>
</feature>
<organism evidence="2 3">
    <name type="scientific">Duganella flavida</name>
    <dbReference type="NCBI Taxonomy" id="2692175"/>
    <lineage>
        <taxon>Bacteria</taxon>
        <taxon>Pseudomonadati</taxon>
        <taxon>Pseudomonadota</taxon>
        <taxon>Betaproteobacteria</taxon>
        <taxon>Burkholderiales</taxon>
        <taxon>Oxalobacteraceae</taxon>
        <taxon>Telluria group</taxon>
        <taxon>Duganella</taxon>
    </lineage>
</organism>
<dbReference type="Proteomes" id="UP000479335">
    <property type="component" value="Unassembled WGS sequence"/>
</dbReference>
<comment type="caution">
    <text evidence="2">The sequence shown here is derived from an EMBL/GenBank/DDBJ whole genome shotgun (WGS) entry which is preliminary data.</text>
</comment>
<reference evidence="2 3" key="1">
    <citation type="submission" date="2019-12" db="EMBL/GenBank/DDBJ databases">
        <title>Novel species isolated from a subtropical stream in China.</title>
        <authorList>
            <person name="Lu H."/>
        </authorList>
    </citation>
    <scope>NUCLEOTIDE SEQUENCE [LARGE SCALE GENOMIC DNA]</scope>
    <source>
        <strain evidence="2 3">FT135W</strain>
    </source>
</reference>
<proteinExistence type="predicted"/>
<evidence type="ECO:0000313" key="2">
    <source>
        <dbReference type="EMBL" id="MYM23924.1"/>
    </source>
</evidence>
<dbReference type="GO" id="GO:0008194">
    <property type="term" value="F:UDP-glycosyltransferase activity"/>
    <property type="evidence" value="ECO:0007669"/>
    <property type="project" value="InterPro"/>
</dbReference>
<dbReference type="RefSeq" id="WP_161007394.1">
    <property type="nucleotide sequence ID" value="NZ_WWCN01000008.1"/>
</dbReference>
<gene>
    <name evidence="2" type="ORF">GTP46_14825</name>
</gene>
<evidence type="ECO:0000259" key="1">
    <source>
        <dbReference type="Pfam" id="PF06722"/>
    </source>
</evidence>
<dbReference type="FunFam" id="3.40.50.2000:FF:000009">
    <property type="entry name" value="Sterol 3-beta-glucosyltransferase UGT80A2"/>
    <property type="match status" value="1"/>
</dbReference>
<dbReference type="Gene3D" id="3.40.50.2000">
    <property type="entry name" value="Glycogen Phosphorylase B"/>
    <property type="match status" value="2"/>
</dbReference>
<dbReference type="InterPro" id="IPR002213">
    <property type="entry name" value="UDP_glucos_trans"/>
</dbReference>
<dbReference type="GO" id="GO:0017000">
    <property type="term" value="P:antibiotic biosynthetic process"/>
    <property type="evidence" value="ECO:0007669"/>
    <property type="project" value="UniProtKB-ARBA"/>
</dbReference>
<keyword evidence="3" id="KW-1185">Reference proteome</keyword>